<name>X0HV88_FUSOX</name>
<protein>
    <submittedName>
        <fullName evidence="2">Uncharacterized protein</fullName>
    </submittedName>
</protein>
<feature type="compositionally biased region" description="Basic residues" evidence="1">
    <location>
        <begin position="207"/>
        <end position="218"/>
    </location>
</feature>
<dbReference type="HOGENOM" id="CLU_983656_0_0_1"/>
<proteinExistence type="predicted"/>
<dbReference type="EMBL" id="KK033757">
    <property type="protein sequence ID" value="EXL65089.1"/>
    <property type="molecule type" value="Genomic_DNA"/>
</dbReference>
<evidence type="ECO:0000256" key="1">
    <source>
        <dbReference type="SAM" id="MobiDB-lite"/>
    </source>
</evidence>
<gene>
    <name evidence="2" type="ORF">FOPG_18674</name>
</gene>
<reference evidence="2" key="2">
    <citation type="submission" date="2014-03" db="EMBL/GenBank/DDBJ databases">
        <title>The Genome Annotation of Fusarium oxysporum PHW808.</title>
        <authorList>
            <consortium name="The Broad Institute Genomics Platform"/>
            <person name="Ma L.-J."/>
            <person name="Corby-Kistler H."/>
            <person name="Broz K."/>
            <person name="Gale L.R."/>
            <person name="Jonkers W."/>
            <person name="O'Donnell K."/>
            <person name="Ploetz R."/>
            <person name="Steinberg C."/>
            <person name="Schwartz D.C."/>
            <person name="VanEtten H."/>
            <person name="Zhou S."/>
            <person name="Young S.K."/>
            <person name="Zeng Q."/>
            <person name="Gargeya S."/>
            <person name="Fitzgerald M."/>
            <person name="Abouelleil A."/>
            <person name="Alvarado L."/>
            <person name="Chapman S.B."/>
            <person name="Gainer-Dewar J."/>
            <person name="Goldberg J."/>
            <person name="Griggs A."/>
            <person name="Gujja S."/>
            <person name="Hansen M."/>
            <person name="Howarth C."/>
            <person name="Imamovic A."/>
            <person name="Ireland A."/>
            <person name="Larimer J."/>
            <person name="McCowan C."/>
            <person name="Murphy C."/>
            <person name="Pearson M."/>
            <person name="Poon T.W."/>
            <person name="Priest M."/>
            <person name="Roberts A."/>
            <person name="Saif S."/>
            <person name="Shea T."/>
            <person name="Sykes S."/>
            <person name="Wortman J."/>
            <person name="Nusbaum C."/>
            <person name="Birren B."/>
        </authorList>
    </citation>
    <scope>NUCLEOTIDE SEQUENCE</scope>
    <source>
        <strain evidence="2">54008</strain>
    </source>
</reference>
<feature type="region of interest" description="Disordered" evidence="1">
    <location>
        <begin position="140"/>
        <end position="275"/>
    </location>
</feature>
<dbReference type="AlphaFoldDB" id="X0HV88"/>
<dbReference type="OrthoDB" id="5093195at2759"/>
<dbReference type="Proteomes" id="UP000030676">
    <property type="component" value="Unassembled WGS sequence"/>
</dbReference>
<evidence type="ECO:0000313" key="2">
    <source>
        <dbReference type="EMBL" id="EXL65089.1"/>
    </source>
</evidence>
<accession>X0HV88</accession>
<sequence>MFPGHRKRGWRQCMADSYEKEYGALDDPVPTFGAKLVTFPSTPTLSSDLAGPDIEFLEQLDKHLCAIAHDPVPKCLQGLRFFDPEEEQEADEIYLSYSDSETDDEDAGESLCDFAIRMYWKQGIDIVAVLAERRKRKRQAKEEACKQGSASNPKHTKFTPPLSGNKAGLDTEAEAAKCQPSRQKRKRHTEDAQPRKMAKPNDTANARPKRQTQLRRKAQASYSPPQTPSPTDREYAQEQASRKSPVAQQPTPEVDNSPCCSKRGRSGESPLSGAG</sequence>
<reference evidence="2" key="1">
    <citation type="submission" date="2011-11" db="EMBL/GenBank/DDBJ databases">
        <title>The Genome Sequence of Fusarium oxysporum PHW808.</title>
        <authorList>
            <consortium name="The Broad Institute Genome Sequencing Platform"/>
            <person name="Ma L.-J."/>
            <person name="Gale L.R."/>
            <person name="Schwartz D.C."/>
            <person name="Zhou S."/>
            <person name="Corby-Kistler H."/>
            <person name="Young S.K."/>
            <person name="Zeng Q."/>
            <person name="Gargeya S."/>
            <person name="Fitzgerald M."/>
            <person name="Haas B."/>
            <person name="Abouelleil A."/>
            <person name="Alvarado L."/>
            <person name="Arachchi H.M."/>
            <person name="Berlin A."/>
            <person name="Brown A."/>
            <person name="Chapman S.B."/>
            <person name="Chen Z."/>
            <person name="Dunbar C."/>
            <person name="Freedman E."/>
            <person name="Gearin G."/>
            <person name="Goldberg J."/>
            <person name="Griggs A."/>
            <person name="Gujja S."/>
            <person name="Heiman D."/>
            <person name="Howarth C."/>
            <person name="Larson L."/>
            <person name="Lui A."/>
            <person name="MacDonald P.J.P."/>
            <person name="Montmayeur A."/>
            <person name="Murphy C."/>
            <person name="Neiman D."/>
            <person name="Pearson M."/>
            <person name="Priest M."/>
            <person name="Roberts A."/>
            <person name="Saif S."/>
            <person name="Shea T."/>
            <person name="Shenoy N."/>
            <person name="Sisk P."/>
            <person name="Stolte C."/>
            <person name="Sykes S."/>
            <person name="Wortman J."/>
            <person name="Nusbaum C."/>
            <person name="Birren B."/>
        </authorList>
    </citation>
    <scope>NUCLEOTIDE SEQUENCE [LARGE SCALE GENOMIC DNA]</scope>
    <source>
        <strain evidence="2">54008</strain>
    </source>
</reference>
<organism evidence="2">
    <name type="scientific">Fusarium oxysporum f. sp. conglutinans race 2 54008</name>
    <dbReference type="NCBI Taxonomy" id="1089457"/>
    <lineage>
        <taxon>Eukaryota</taxon>
        <taxon>Fungi</taxon>
        <taxon>Dikarya</taxon>
        <taxon>Ascomycota</taxon>
        <taxon>Pezizomycotina</taxon>
        <taxon>Sordariomycetes</taxon>
        <taxon>Hypocreomycetidae</taxon>
        <taxon>Hypocreales</taxon>
        <taxon>Nectriaceae</taxon>
        <taxon>Fusarium</taxon>
        <taxon>Fusarium oxysporum species complex</taxon>
    </lineage>
</organism>